<sequence>MRVNLIGNFNSKGLMQDAMILRGLLANVYGEVQIRRVHHAMPECAEAEINIFIEVINPSLLSYAAKNIWIPNIEWTYKTWIPYIKMVDEIWVKTREARDIFSEHSSNVRYIGWTSIDKVFHEKKNYHKGIVLVGKNMNRNPKPVIQAYLKIKETNPNLYALLPDLVIPYNPECIHFHFPSELEGKITLISKVLTETEYDDILRECGLAICTSATEGFGHAVNEAMSSGCNLIVSNILPFLELTENRGLFIATKEKVEHPIFLGNLVDVSVHDLMIKLQGYVNTSFKAKEVVSERNREIYESRHAKFIESMQKRLEGLKPEEYVLAKTFPPESELPDVSIVTLTYNRRVFMPLAKYSFMIQTYPESKLEWVIVDDGDDSIEDTLIGIPNVKYVRLDTKTSIGEKRNIGVQSAMYDTIVMMDDDDVYPNNSALHRVAMMGKEPKKQCVFTTTIPCYDIQKHISFMNVPPYGLPMGQRLSEASLAFTRKFWEDRKFTDIQIAEGNAFIHGREEMCREVSPQEVIVSLVHGKNTSSRKIPPGEPNGCHYGFNEQLFSLVSEIGNQLNTSCQTATGGDGETSCGTSADDDHQPGHHHQEHLQRDHHHASSDPLPRACDEQSSS</sequence>
<organism evidence="4">
    <name type="scientific">viral metagenome</name>
    <dbReference type="NCBI Taxonomy" id="1070528"/>
    <lineage>
        <taxon>unclassified sequences</taxon>
        <taxon>metagenomes</taxon>
        <taxon>organismal metagenomes</taxon>
    </lineage>
</organism>
<proteinExistence type="predicted"/>
<protein>
    <recommendedName>
        <fullName evidence="5">Glycosyltransferase 2-like domain-containing protein</fullName>
    </recommendedName>
</protein>
<evidence type="ECO:0008006" key="5">
    <source>
        <dbReference type="Google" id="ProtNLM"/>
    </source>
</evidence>
<feature type="compositionally biased region" description="Basic residues" evidence="1">
    <location>
        <begin position="589"/>
        <end position="601"/>
    </location>
</feature>
<dbReference type="InterPro" id="IPR001173">
    <property type="entry name" value="Glyco_trans_2-like"/>
</dbReference>
<accession>A0A6C0B2P5</accession>
<dbReference type="Pfam" id="PF00535">
    <property type="entry name" value="Glycos_transf_2"/>
    <property type="match status" value="1"/>
</dbReference>
<dbReference type="AlphaFoldDB" id="A0A6C0B2P5"/>
<dbReference type="CDD" id="cd00761">
    <property type="entry name" value="Glyco_tranf_GTA_type"/>
    <property type="match status" value="1"/>
</dbReference>
<reference evidence="4" key="1">
    <citation type="journal article" date="2020" name="Nature">
        <title>Giant virus diversity and host interactions through global metagenomics.</title>
        <authorList>
            <person name="Schulz F."/>
            <person name="Roux S."/>
            <person name="Paez-Espino D."/>
            <person name="Jungbluth S."/>
            <person name="Walsh D.A."/>
            <person name="Denef V.J."/>
            <person name="McMahon K.D."/>
            <person name="Konstantinidis K.T."/>
            <person name="Eloe-Fadrosh E.A."/>
            <person name="Kyrpides N.C."/>
            <person name="Woyke T."/>
        </authorList>
    </citation>
    <scope>NUCLEOTIDE SEQUENCE</scope>
    <source>
        <strain evidence="4">GVMAG-M-3300009185-36</strain>
    </source>
</reference>
<dbReference type="SUPFAM" id="SSF53448">
    <property type="entry name" value="Nucleotide-diphospho-sugar transferases"/>
    <property type="match status" value="1"/>
</dbReference>
<feature type="domain" description="Glycosyltransferase 2-like" evidence="3">
    <location>
        <begin position="338"/>
        <end position="454"/>
    </location>
</feature>
<dbReference type="SUPFAM" id="SSF53756">
    <property type="entry name" value="UDP-Glycosyltransferase/glycogen phosphorylase"/>
    <property type="match status" value="1"/>
</dbReference>
<dbReference type="Pfam" id="PF00534">
    <property type="entry name" value="Glycos_transf_1"/>
    <property type="match status" value="1"/>
</dbReference>
<dbReference type="Gene3D" id="3.40.50.2000">
    <property type="entry name" value="Glycogen Phosphorylase B"/>
    <property type="match status" value="1"/>
</dbReference>
<dbReference type="GO" id="GO:0016757">
    <property type="term" value="F:glycosyltransferase activity"/>
    <property type="evidence" value="ECO:0007669"/>
    <property type="project" value="InterPro"/>
</dbReference>
<dbReference type="EMBL" id="MN739048">
    <property type="protein sequence ID" value="QHS85743.1"/>
    <property type="molecule type" value="Genomic_DNA"/>
</dbReference>
<evidence type="ECO:0000259" key="3">
    <source>
        <dbReference type="Pfam" id="PF00535"/>
    </source>
</evidence>
<dbReference type="InterPro" id="IPR001296">
    <property type="entry name" value="Glyco_trans_1"/>
</dbReference>
<name>A0A6C0B2P5_9ZZZZ</name>
<feature type="domain" description="Glycosyl transferase family 1" evidence="2">
    <location>
        <begin position="181"/>
        <end position="246"/>
    </location>
</feature>
<evidence type="ECO:0000256" key="1">
    <source>
        <dbReference type="SAM" id="MobiDB-lite"/>
    </source>
</evidence>
<dbReference type="Gene3D" id="3.90.550.10">
    <property type="entry name" value="Spore Coat Polysaccharide Biosynthesis Protein SpsA, Chain A"/>
    <property type="match status" value="1"/>
</dbReference>
<dbReference type="InterPro" id="IPR029044">
    <property type="entry name" value="Nucleotide-diphossugar_trans"/>
</dbReference>
<evidence type="ECO:0000313" key="4">
    <source>
        <dbReference type="EMBL" id="QHS85743.1"/>
    </source>
</evidence>
<feature type="region of interest" description="Disordered" evidence="1">
    <location>
        <begin position="566"/>
        <end position="618"/>
    </location>
</feature>
<evidence type="ECO:0000259" key="2">
    <source>
        <dbReference type="Pfam" id="PF00534"/>
    </source>
</evidence>